<accession>X0W1J9</accession>
<sequence>MEVGTTSAGKNVDLIDAFYAVSQHSAGQMDDATLADIENHACPTCGSCSGMFTANSMNCLAEALGIALPGNGTVLATSEDRKALYTAAAQRIVAMALADGPKPSDIMARAAFENAMILDMAMGGSTNTVLHILAIANEAGADFSLKDIDRISKKTPNICKVAPSAGKEGRLYHLEDVHAAGGIMTILGELLRGKPGLLHGDAITVTGKTLAENIQANDIRVRGETIRRDGLSTARRSELSVYTENAGGGGAAILAEVES</sequence>
<comment type="caution">
    <text evidence="4">The sequence shown here is derived from an EMBL/GenBank/DDBJ whole genome shotgun (WGS) entry which is preliminary data.</text>
</comment>
<feature type="domain" description="Dihydroxy-acid/6-phosphogluconate dehydratase N-terminal" evidence="3">
    <location>
        <begin position="4"/>
        <end position="213"/>
    </location>
</feature>
<evidence type="ECO:0000313" key="4">
    <source>
        <dbReference type="EMBL" id="GAG18503.1"/>
    </source>
</evidence>
<dbReference type="EMBL" id="BARS01032790">
    <property type="protein sequence ID" value="GAG18503.1"/>
    <property type="molecule type" value="Genomic_DNA"/>
</dbReference>
<dbReference type="Pfam" id="PF00920">
    <property type="entry name" value="ILVD_EDD_N"/>
    <property type="match status" value="1"/>
</dbReference>
<dbReference type="AlphaFoldDB" id="X0W1J9"/>
<organism evidence="4">
    <name type="scientific">marine sediment metagenome</name>
    <dbReference type="NCBI Taxonomy" id="412755"/>
    <lineage>
        <taxon>unclassified sequences</taxon>
        <taxon>metagenomes</taxon>
        <taxon>ecological metagenomes</taxon>
    </lineage>
</organism>
<dbReference type="PANTHER" id="PTHR43661:SF3">
    <property type="entry name" value="D-XYLONATE DEHYDRATASE YAGF-RELATED"/>
    <property type="match status" value="1"/>
</dbReference>
<dbReference type="SUPFAM" id="SSF143975">
    <property type="entry name" value="IlvD/EDD N-terminal domain-like"/>
    <property type="match status" value="1"/>
</dbReference>
<dbReference type="InterPro" id="IPR000581">
    <property type="entry name" value="ILV_EDD_N"/>
</dbReference>
<evidence type="ECO:0000259" key="3">
    <source>
        <dbReference type="Pfam" id="PF00920"/>
    </source>
</evidence>
<name>X0W1J9_9ZZZZ</name>
<dbReference type="InterPro" id="IPR037237">
    <property type="entry name" value="IlvD/EDD_N"/>
</dbReference>
<evidence type="ECO:0000256" key="1">
    <source>
        <dbReference type="ARBA" id="ARBA00006486"/>
    </source>
</evidence>
<reference evidence="4" key="1">
    <citation type="journal article" date="2014" name="Front. Microbiol.">
        <title>High frequency of phylogenetically diverse reductive dehalogenase-homologous genes in deep subseafloor sedimentary metagenomes.</title>
        <authorList>
            <person name="Kawai M."/>
            <person name="Futagami T."/>
            <person name="Toyoda A."/>
            <person name="Takaki Y."/>
            <person name="Nishi S."/>
            <person name="Hori S."/>
            <person name="Arai W."/>
            <person name="Tsubouchi T."/>
            <person name="Morono Y."/>
            <person name="Uchiyama I."/>
            <person name="Ito T."/>
            <person name="Fujiyama A."/>
            <person name="Inagaki F."/>
            <person name="Takami H."/>
        </authorList>
    </citation>
    <scope>NUCLEOTIDE SEQUENCE</scope>
    <source>
        <strain evidence="4">Expedition CK06-06</strain>
    </source>
</reference>
<comment type="similarity">
    <text evidence="1">Belongs to the IlvD/Edd family.</text>
</comment>
<protein>
    <recommendedName>
        <fullName evidence="3">Dihydroxy-acid/6-phosphogluconate dehydratase N-terminal domain-containing protein</fullName>
    </recommendedName>
</protein>
<proteinExistence type="inferred from homology"/>
<feature type="non-terminal residue" evidence="4">
    <location>
        <position position="259"/>
    </location>
</feature>
<dbReference type="GO" id="GO:0016836">
    <property type="term" value="F:hydro-lyase activity"/>
    <property type="evidence" value="ECO:0007669"/>
    <property type="project" value="TreeGrafter"/>
</dbReference>
<dbReference type="PANTHER" id="PTHR43661">
    <property type="entry name" value="D-XYLONATE DEHYDRATASE"/>
    <property type="match status" value="1"/>
</dbReference>
<evidence type="ECO:0000256" key="2">
    <source>
        <dbReference type="ARBA" id="ARBA00023239"/>
    </source>
</evidence>
<keyword evidence="2" id="KW-0456">Lyase</keyword>
<dbReference type="GO" id="GO:0005829">
    <property type="term" value="C:cytosol"/>
    <property type="evidence" value="ECO:0007669"/>
    <property type="project" value="TreeGrafter"/>
</dbReference>
<gene>
    <name evidence="4" type="ORF">S01H1_50861</name>
</gene>